<reference evidence="3" key="1">
    <citation type="submission" date="2022-10" db="EMBL/GenBank/DDBJ databases">
        <title>The complete genomes of actinobacterial strains from the NBC collection.</title>
        <authorList>
            <person name="Joergensen T.S."/>
            <person name="Alvarez Arevalo M."/>
            <person name="Sterndorff E.B."/>
            <person name="Faurdal D."/>
            <person name="Vuksanovic O."/>
            <person name="Mourched A.-S."/>
            <person name="Charusanti P."/>
            <person name="Shaw S."/>
            <person name="Blin K."/>
            <person name="Weber T."/>
        </authorList>
    </citation>
    <scope>NUCLEOTIDE SEQUENCE</scope>
    <source>
        <strain evidence="3">NBC_00060</strain>
    </source>
</reference>
<proteinExistence type="predicted"/>
<organism evidence="3">
    <name type="scientific">Streptomyces sp. NBC_00060</name>
    <dbReference type="NCBI Taxonomy" id="2975636"/>
    <lineage>
        <taxon>Bacteria</taxon>
        <taxon>Bacillati</taxon>
        <taxon>Actinomycetota</taxon>
        <taxon>Actinomycetes</taxon>
        <taxon>Kitasatosporales</taxon>
        <taxon>Streptomycetaceae</taxon>
        <taxon>Streptomyces</taxon>
    </lineage>
</organism>
<dbReference type="EMBL" id="CP108253">
    <property type="protein sequence ID" value="WTU38351.1"/>
    <property type="molecule type" value="Genomic_DNA"/>
</dbReference>
<dbReference type="Pfam" id="PF20182">
    <property type="entry name" value="DUF6545"/>
    <property type="match status" value="1"/>
</dbReference>
<feature type="transmembrane region" description="Helical" evidence="1">
    <location>
        <begin position="100"/>
        <end position="122"/>
    </location>
</feature>
<sequence length="397" mass="42230">MNTAQAALATLFWVLALWRLPAALRNPAQRGLCACLLSLAASASMGLAADSDLIDWAVGIPDASILFRHWSGLLYTAFALDTALAMACPAARRRTRTPHAAVVGGGLLASLALYLCFPWPLVPQDFTQACESSTAYCTAANLYAVLYPAYLATAGAILAFLAWTYSRRTRAPWLRIGLKVLAAAMALGTVTSLIRSALGAARLLGAEASLDWHAVKPLVWAVYALALIGCAIPLCGIAAQRLRDRRALRHLLPLWSALTRHAPGIVLPTPPGTAPRLRLHRLVIEIHDARLALTPYTSPALHRHAARTAQATGLTGGPLDALTTALVLRAVHRTKESGCGPHPPQPGAEPSAPANLAISLDFDTEIRRLRALSRAYHSTTARAYAPDLAAMGPAECQ</sequence>
<keyword evidence="1" id="KW-0812">Transmembrane</keyword>
<name>A0AAU2GRE3_9ACTN</name>
<feature type="transmembrane region" description="Helical" evidence="1">
    <location>
        <begin position="176"/>
        <end position="198"/>
    </location>
</feature>
<evidence type="ECO:0000259" key="2">
    <source>
        <dbReference type="Pfam" id="PF20182"/>
    </source>
</evidence>
<dbReference type="InterPro" id="IPR050039">
    <property type="entry name" value="MAB_1171c-like"/>
</dbReference>
<feature type="transmembrane region" description="Helical" evidence="1">
    <location>
        <begin position="142"/>
        <end position="164"/>
    </location>
</feature>
<keyword evidence="1" id="KW-1133">Transmembrane helix</keyword>
<evidence type="ECO:0000256" key="1">
    <source>
        <dbReference type="SAM" id="Phobius"/>
    </source>
</evidence>
<feature type="transmembrane region" description="Helical" evidence="1">
    <location>
        <begin position="218"/>
        <end position="239"/>
    </location>
</feature>
<dbReference type="AlphaFoldDB" id="A0AAU2GRE3"/>
<keyword evidence="1" id="KW-0472">Membrane</keyword>
<dbReference type="InterPro" id="IPR046675">
    <property type="entry name" value="DUF6545"/>
</dbReference>
<protein>
    <recommendedName>
        <fullName evidence="2">DUF6545 domain-containing protein</fullName>
    </recommendedName>
</protein>
<evidence type="ECO:0000313" key="3">
    <source>
        <dbReference type="EMBL" id="WTU38351.1"/>
    </source>
</evidence>
<gene>
    <name evidence="3" type="ORF">OHV25_01650</name>
</gene>
<accession>A0AAU2GRE3</accession>
<feature type="domain" description="DUF6545" evidence="2">
    <location>
        <begin position="242"/>
        <end position="378"/>
    </location>
</feature>
<dbReference type="NCBIfam" id="NF042915">
    <property type="entry name" value="MAB_1171c_fam"/>
    <property type="match status" value="1"/>
</dbReference>